<accession>A0ABW3K891</accession>
<dbReference type="EMBL" id="JBHTKA010000007">
    <property type="protein sequence ID" value="MFD1001247.1"/>
    <property type="molecule type" value="Genomic_DNA"/>
</dbReference>
<sequence length="44" mass="5116">MKYKYGVSTSDNHAQKHISFTHRLSFSKRTNSSVKQFLADIEVK</sequence>
<name>A0ABW3K891_9BACT</name>
<gene>
    <name evidence="1" type="ORF">ACFQ21_18100</name>
</gene>
<proteinExistence type="predicted"/>
<protein>
    <submittedName>
        <fullName evidence="1">Uncharacterized protein</fullName>
    </submittedName>
</protein>
<evidence type="ECO:0000313" key="1">
    <source>
        <dbReference type="EMBL" id="MFD1001247.1"/>
    </source>
</evidence>
<organism evidence="1 2">
    <name type="scientific">Ohtaekwangia kribbensis</name>
    <dbReference type="NCBI Taxonomy" id="688913"/>
    <lineage>
        <taxon>Bacteria</taxon>
        <taxon>Pseudomonadati</taxon>
        <taxon>Bacteroidota</taxon>
        <taxon>Cytophagia</taxon>
        <taxon>Cytophagales</taxon>
        <taxon>Fulvivirgaceae</taxon>
        <taxon>Ohtaekwangia</taxon>
    </lineage>
</organism>
<keyword evidence="2" id="KW-1185">Reference proteome</keyword>
<comment type="caution">
    <text evidence="1">The sequence shown here is derived from an EMBL/GenBank/DDBJ whole genome shotgun (WGS) entry which is preliminary data.</text>
</comment>
<dbReference type="RefSeq" id="WP_377580735.1">
    <property type="nucleotide sequence ID" value="NZ_JBHTKA010000007.1"/>
</dbReference>
<reference evidence="2" key="1">
    <citation type="journal article" date="2019" name="Int. J. Syst. Evol. Microbiol.">
        <title>The Global Catalogue of Microorganisms (GCM) 10K type strain sequencing project: providing services to taxonomists for standard genome sequencing and annotation.</title>
        <authorList>
            <consortium name="The Broad Institute Genomics Platform"/>
            <consortium name="The Broad Institute Genome Sequencing Center for Infectious Disease"/>
            <person name="Wu L."/>
            <person name="Ma J."/>
        </authorList>
    </citation>
    <scope>NUCLEOTIDE SEQUENCE [LARGE SCALE GENOMIC DNA]</scope>
    <source>
        <strain evidence="2">CCUG 58938</strain>
    </source>
</reference>
<dbReference type="Proteomes" id="UP001597112">
    <property type="component" value="Unassembled WGS sequence"/>
</dbReference>
<evidence type="ECO:0000313" key="2">
    <source>
        <dbReference type="Proteomes" id="UP001597112"/>
    </source>
</evidence>